<name>A0ABT1YG14_9BACL</name>
<evidence type="ECO:0000313" key="3">
    <source>
        <dbReference type="Proteomes" id="UP001300012"/>
    </source>
</evidence>
<evidence type="ECO:0000313" key="2">
    <source>
        <dbReference type="EMBL" id="MCR8631655.1"/>
    </source>
</evidence>
<sequence>MNKKLTVTLATIVLSASVMSFGSQAFADEAINVSPVQAVVAQTEAKVYPLTDALNVEVKSVLNERILEGTRIGVVVKMGNSSAAVTRVPEYELRAVTSEGTVYTLQSSASNPKAIQPKTTTDLSYMVVLDRTDKVTLSEVNWTDVDVYVYPKKETLITAIPVTTQPWSGVDTPITDPTAVRKWADSFQIPTLVSPIQYTPIDIHKESTAQGNVYVVQLLAHNPSAQRETIPEFTIDGRTDAKVFSGKKVEEGTIALDAKEDKYIHYVIPTDQDTVLSSLNLLTTESFAQSGATAANVVQYQVGRLNILLPGSAAAQSYSSYALGSIMKFDTRSELIHPDMQVSLVEFQMSDNEDEGSKQVTAKFRLYNRSDRPLAIPVFQTELVSSDGYQYSGKRQTMTTTTVLPNSGITVNYAYILPSTETGKGLGLKIQDTAGTKTAGSTAFKSTIASYGVQLQAPSAEDKFSMYPFDVAVEHWDISYLFNTSTHQYTYKGKFLLDIQRQKETQVDANFPRLQFELYDATGRLVASAAKSLIGQERLVSGENNISFAGTSEQFDSPLTLKIYEIFTTESGEFKRLVTEFSRPFR</sequence>
<evidence type="ECO:0000256" key="1">
    <source>
        <dbReference type="SAM" id="SignalP"/>
    </source>
</evidence>
<accession>A0ABT1YG14</accession>
<feature type="signal peptide" evidence="1">
    <location>
        <begin position="1"/>
        <end position="27"/>
    </location>
</feature>
<dbReference type="RefSeq" id="WP_258213244.1">
    <property type="nucleotide sequence ID" value="NZ_JANQBD010000006.1"/>
</dbReference>
<dbReference type="EMBL" id="JANQBD010000006">
    <property type="protein sequence ID" value="MCR8631655.1"/>
    <property type="molecule type" value="Genomic_DNA"/>
</dbReference>
<gene>
    <name evidence="2" type="ORF">NV381_10615</name>
</gene>
<evidence type="ECO:0008006" key="4">
    <source>
        <dbReference type="Google" id="ProtNLM"/>
    </source>
</evidence>
<keyword evidence="3" id="KW-1185">Reference proteome</keyword>
<keyword evidence="1" id="KW-0732">Signal</keyword>
<protein>
    <recommendedName>
        <fullName evidence="4">DUF4139 domain-containing protein</fullName>
    </recommendedName>
</protein>
<reference evidence="2 3" key="1">
    <citation type="submission" date="2022-08" db="EMBL/GenBank/DDBJ databases">
        <title>Paenibacillus endoradicis sp. nov., Paenibacillus radicibacter sp. nov and Paenibacillus pararadicis sp. nov., three cold-adapted plant growth-promoting bacteria isolated from root of Larix gmelinii in Great Khingan.</title>
        <authorList>
            <person name="Xue H."/>
        </authorList>
    </citation>
    <scope>NUCLEOTIDE SEQUENCE [LARGE SCALE GENOMIC DNA]</scope>
    <source>
        <strain evidence="2 3">N5-1-1-5</strain>
    </source>
</reference>
<organism evidence="2 3">
    <name type="scientific">Paenibacillus radicis</name>
    <name type="common">ex Xue et al. 2023</name>
    <dbReference type="NCBI Taxonomy" id="2972489"/>
    <lineage>
        <taxon>Bacteria</taxon>
        <taxon>Bacillati</taxon>
        <taxon>Bacillota</taxon>
        <taxon>Bacilli</taxon>
        <taxon>Bacillales</taxon>
        <taxon>Paenibacillaceae</taxon>
        <taxon>Paenibacillus</taxon>
    </lineage>
</organism>
<feature type="chain" id="PRO_5046979189" description="DUF4139 domain-containing protein" evidence="1">
    <location>
        <begin position="28"/>
        <end position="586"/>
    </location>
</feature>
<comment type="caution">
    <text evidence="2">The sequence shown here is derived from an EMBL/GenBank/DDBJ whole genome shotgun (WGS) entry which is preliminary data.</text>
</comment>
<dbReference type="Proteomes" id="UP001300012">
    <property type="component" value="Unassembled WGS sequence"/>
</dbReference>
<proteinExistence type="predicted"/>